<gene>
    <name evidence="15" type="ORF">NJQ99_06525</name>
</gene>
<dbReference type="PROSITE" id="PS01042">
    <property type="entry name" value="HOMOSER_DHGENASE"/>
    <property type="match status" value="1"/>
</dbReference>
<evidence type="ECO:0000313" key="16">
    <source>
        <dbReference type="Proteomes" id="UP001055804"/>
    </source>
</evidence>
<feature type="binding site" evidence="12">
    <location>
        <begin position="10"/>
        <end position="17"/>
    </location>
    <ligand>
        <name>NADP(+)</name>
        <dbReference type="ChEBI" id="CHEBI:58349"/>
    </ligand>
</feature>
<evidence type="ECO:0000256" key="1">
    <source>
        <dbReference type="ARBA" id="ARBA00005056"/>
    </source>
</evidence>
<dbReference type="SUPFAM" id="SSF51735">
    <property type="entry name" value="NAD(P)-binding Rossmann-fold domains"/>
    <property type="match status" value="1"/>
</dbReference>
<evidence type="ECO:0000256" key="4">
    <source>
        <dbReference type="ARBA" id="ARBA00013213"/>
    </source>
</evidence>
<dbReference type="Pfam" id="PF01842">
    <property type="entry name" value="ACT"/>
    <property type="match status" value="1"/>
</dbReference>
<dbReference type="GO" id="GO:0004412">
    <property type="term" value="F:homoserine dehydrogenase activity"/>
    <property type="evidence" value="ECO:0007669"/>
    <property type="project" value="UniProtKB-EC"/>
</dbReference>
<dbReference type="InterPro" id="IPR001342">
    <property type="entry name" value="HDH_cat"/>
</dbReference>
<comment type="caution">
    <text evidence="15">The sequence shown here is derived from an EMBL/GenBank/DDBJ whole genome shotgun (WGS) entry which is preliminary data.</text>
</comment>
<dbReference type="PANTHER" id="PTHR43331">
    <property type="entry name" value="HOMOSERINE DEHYDROGENASE"/>
    <property type="match status" value="1"/>
</dbReference>
<dbReference type="FunFam" id="3.30.360.10:FF:000005">
    <property type="entry name" value="Homoserine dehydrogenase"/>
    <property type="match status" value="1"/>
</dbReference>
<sequence>MSQTIRVGLAGVGTVGAGVLKILETNGDLIAARCGRRIAVTAVSARDRTKDRGIDLSGVAWEDDPRALAVRDDVDVVVEVMGGANGAALETVEAALGAGKDVVTANKALIATHGTRLATLAEDRGLALAFEAAVAGGIPVIKALKEGLAANRIDRVYGILNGTCNYILSDMETSGRAFELVLREAQALGYAEADPTFDVGGIDTAHKLAILAAVAFGMPVNFDAVHVEGIEQVSAEDIAFARELGYRIKLLGMARRRGDGVDQRVHPCMVPLGAPIADVDGVENAVVTEGDAVGRTILVGRGAGEGPTASAVVADLVDIARGLRLPVFGQPVGTLSDVAPIDIAERVGVYYLRLTVVDKPGVMAAITTTLARHEVSIDQMIQRGRAPGAAVPVVIITHETREAEMQAALAEISAFDTVREAPHLIRVVGS</sequence>
<comment type="pathway">
    <text evidence="2">Amino-acid biosynthesis; L-methionine biosynthesis via de novo pathway; L-homoserine from L-aspartate: step 3/3.</text>
</comment>
<dbReference type="EMBL" id="JAMZFT010000001">
    <property type="protein sequence ID" value="MCP1336053.1"/>
    <property type="molecule type" value="Genomic_DNA"/>
</dbReference>
<dbReference type="EC" id="1.1.1.3" evidence="4"/>
<dbReference type="Pfam" id="PF03447">
    <property type="entry name" value="NAD_binding_3"/>
    <property type="match status" value="1"/>
</dbReference>
<dbReference type="InterPro" id="IPR045865">
    <property type="entry name" value="ACT-like_dom_sf"/>
</dbReference>
<feature type="binding site" evidence="12">
    <location>
        <position position="192"/>
    </location>
    <ligand>
        <name>L-homoserine</name>
        <dbReference type="ChEBI" id="CHEBI:57476"/>
    </ligand>
</feature>
<accession>A0A9J6PAH6</accession>
<keyword evidence="7" id="KW-0791">Threonine biosynthesis</keyword>
<evidence type="ECO:0000256" key="2">
    <source>
        <dbReference type="ARBA" id="ARBA00005062"/>
    </source>
</evidence>
<keyword evidence="9" id="KW-0560">Oxidoreductase</keyword>
<feature type="domain" description="ACT" evidence="14">
    <location>
        <begin position="351"/>
        <end position="426"/>
    </location>
</feature>
<keyword evidence="6" id="KW-0028">Amino-acid biosynthesis</keyword>
<dbReference type="Proteomes" id="UP001055804">
    <property type="component" value="Unassembled WGS sequence"/>
</dbReference>
<name>A0A9J6PAH6_9PROT</name>
<evidence type="ECO:0000256" key="9">
    <source>
        <dbReference type="ARBA" id="ARBA00023002"/>
    </source>
</evidence>
<evidence type="ECO:0000259" key="14">
    <source>
        <dbReference type="PROSITE" id="PS51671"/>
    </source>
</evidence>
<comment type="pathway">
    <text evidence="1">Amino-acid biosynthesis; L-threonine biosynthesis; L-threonine from L-aspartate: step 3/5.</text>
</comment>
<comment type="similarity">
    <text evidence="3 13">Belongs to the homoserine dehydrogenase family.</text>
</comment>
<evidence type="ECO:0000256" key="12">
    <source>
        <dbReference type="PIRSR" id="PIRSR000098-2"/>
    </source>
</evidence>
<dbReference type="PIRSF" id="PIRSF000098">
    <property type="entry name" value="Homoser_dehydrog"/>
    <property type="match status" value="1"/>
</dbReference>
<dbReference type="CDD" id="cd04881">
    <property type="entry name" value="ACT_HSDH-Hom"/>
    <property type="match status" value="1"/>
</dbReference>
<evidence type="ECO:0000313" key="15">
    <source>
        <dbReference type="EMBL" id="MCP1336053.1"/>
    </source>
</evidence>
<evidence type="ECO:0000256" key="11">
    <source>
        <dbReference type="PIRSR" id="PIRSR000098-1"/>
    </source>
</evidence>
<dbReference type="SUPFAM" id="SSF55347">
    <property type="entry name" value="Glyceraldehyde-3-phosphate dehydrogenase-like, C-terminal domain"/>
    <property type="match status" value="1"/>
</dbReference>
<organism evidence="15 16">
    <name type="scientific">Futiania mangrovi</name>
    <dbReference type="NCBI Taxonomy" id="2959716"/>
    <lineage>
        <taxon>Bacteria</taxon>
        <taxon>Pseudomonadati</taxon>
        <taxon>Pseudomonadota</taxon>
        <taxon>Alphaproteobacteria</taxon>
        <taxon>Futianiales</taxon>
        <taxon>Futianiaceae</taxon>
        <taxon>Futiania</taxon>
    </lineage>
</organism>
<feature type="binding site" evidence="12">
    <location>
        <position position="107"/>
    </location>
    <ligand>
        <name>NADPH</name>
        <dbReference type="ChEBI" id="CHEBI:57783"/>
    </ligand>
</feature>
<evidence type="ECO:0000256" key="7">
    <source>
        <dbReference type="ARBA" id="ARBA00022697"/>
    </source>
</evidence>
<protein>
    <recommendedName>
        <fullName evidence="5">Homoserine dehydrogenase</fullName>
        <ecNumber evidence="4">1.1.1.3</ecNumber>
    </recommendedName>
</protein>
<evidence type="ECO:0000256" key="6">
    <source>
        <dbReference type="ARBA" id="ARBA00022605"/>
    </source>
</evidence>
<keyword evidence="8 12" id="KW-0521">NADP</keyword>
<dbReference type="SUPFAM" id="SSF55021">
    <property type="entry name" value="ACT-like"/>
    <property type="match status" value="1"/>
</dbReference>
<dbReference type="InterPro" id="IPR016204">
    <property type="entry name" value="HDH"/>
</dbReference>
<feature type="active site" description="Proton donor" evidence="11">
    <location>
        <position position="207"/>
    </location>
</feature>
<dbReference type="Gene3D" id="3.40.50.720">
    <property type="entry name" value="NAD(P)-binding Rossmann-like Domain"/>
    <property type="match status" value="1"/>
</dbReference>
<dbReference type="InterPro" id="IPR019811">
    <property type="entry name" value="HDH_CS"/>
</dbReference>
<dbReference type="Gene3D" id="3.30.360.10">
    <property type="entry name" value="Dihydrodipicolinate Reductase, domain 2"/>
    <property type="match status" value="1"/>
</dbReference>
<proteinExistence type="inferred from homology"/>
<dbReference type="AlphaFoldDB" id="A0A9J6PAH6"/>
<reference evidence="15" key="1">
    <citation type="submission" date="2022-06" db="EMBL/GenBank/DDBJ databases">
        <title>Isolation and Genomics of Futiania mangrovii gen. nov., sp. nov., a Rare and Metabolically-versatile member in the Class Alphaproteobacteria.</title>
        <authorList>
            <person name="Liu L."/>
            <person name="Huang W.-C."/>
            <person name="Pan J."/>
            <person name="Li J."/>
            <person name="Huang Y."/>
            <person name="Du H."/>
            <person name="Liu Y."/>
            <person name="Li M."/>
        </authorList>
    </citation>
    <scope>NUCLEOTIDE SEQUENCE</scope>
    <source>
        <strain evidence="15">FT118</strain>
    </source>
</reference>
<dbReference type="Pfam" id="PF00742">
    <property type="entry name" value="Homoserine_dh"/>
    <property type="match status" value="1"/>
</dbReference>
<dbReference type="NCBIfam" id="NF004976">
    <property type="entry name" value="PRK06349.1"/>
    <property type="match status" value="1"/>
</dbReference>
<keyword evidence="10" id="KW-0486">Methionine biosynthesis</keyword>
<dbReference type="GO" id="GO:0009088">
    <property type="term" value="P:threonine biosynthetic process"/>
    <property type="evidence" value="ECO:0007669"/>
    <property type="project" value="UniProtKB-KW"/>
</dbReference>
<evidence type="ECO:0000256" key="8">
    <source>
        <dbReference type="ARBA" id="ARBA00022857"/>
    </source>
</evidence>
<dbReference type="GO" id="GO:0009086">
    <property type="term" value="P:methionine biosynthetic process"/>
    <property type="evidence" value="ECO:0007669"/>
    <property type="project" value="UniProtKB-KW"/>
</dbReference>
<dbReference type="InterPro" id="IPR002912">
    <property type="entry name" value="ACT_dom"/>
</dbReference>
<evidence type="ECO:0000256" key="5">
    <source>
        <dbReference type="ARBA" id="ARBA00013376"/>
    </source>
</evidence>
<dbReference type="PANTHER" id="PTHR43331:SF1">
    <property type="entry name" value="HOMOSERINE DEHYDROGENASE"/>
    <property type="match status" value="1"/>
</dbReference>
<evidence type="ECO:0000256" key="13">
    <source>
        <dbReference type="RuleBase" id="RU004171"/>
    </source>
</evidence>
<evidence type="ECO:0000256" key="3">
    <source>
        <dbReference type="ARBA" id="ARBA00006753"/>
    </source>
</evidence>
<dbReference type="RefSeq" id="WP_269331971.1">
    <property type="nucleotide sequence ID" value="NZ_JAMZFT010000001.1"/>
</dbReference>
<dbReference type="InterPro" id="IPR036291">
    <property type="entry name" value="NAD(P)-bd_dom_sf"/>
</dbReference>
<keyword evidence="16" id="KW-1185">Reference proteome</keyword>
<dbReference type="InterPro" id="IPR005106">
    <property type="entry name" value="Asp/hSer_DH_NAD-bd"/>
</dbReference>
<dbReference type="GO" id="GO:0050661">
    <property type="term" value="F:NADP binding"/>
    <property type="evidence" value="ECO:0007669"/>
    <property type="project" value="InterPro"/>
</dbReference>
<dbReference type="Gene3D" id="3.30.70.260">
    <property type="match status" value="1"/>
</dbReference>
<dbReference type="PROSITE" id="PS51671">
    <property type="entry name" value="ACT"/>
    <property type="match status" value="1"/>
</dbReference>
<evidence type="ECO:0000256" key="10">
    <source>
        <dbReference type="ARBA" id="ARBA00023167"/>
    </source>
</evidence>